<comment type="caution">
    <text evidence="1">The sequence shown here is derived from an EMBL/GenBank/DDBJ whole genome shotgun (WGS) entry which is preliminary data.</text>
</comment>
<organism evidence="1 2">
    <name type="scientific">Rufibacter roseus</name>
    <dbReference type="NCBI Taxonomy" id="1567108"/>
    <lineage>
        <taxon>Bacteria</taxon>
        <taxon>Pseudomonadati</taxon>
        <taxon>Bacteroidota</taxon>
        <taxon>Cytophagia</taxon>
        <taxon>Cytophagales</taxon>
        <taxon>Hymenobacteraceae</taxon>
        <taxon>Rufibacter</taxon>
    </lineage>
</organism>
<evidence type="ECO:0000313" key="1">
    <source>
        <dbReference type="EMBL" id="MFC7000122.1"/>
    </source>
</evidence>
<dbReference type="Pfam" id="PF08974">
    <property type="entry name" value="DUF1877"/>
    <property type="match status" value="1"/>
</dbReference>
<accession>A0ABW2DU61</accession>
<dbReference type="InterPro" id="IPR015068">
    <property type="entry name" value="DUF1877"/>
</dbReference>
<sequence length="177" mass="20496">MGQSATLYRISKTDFEDNRSDQQQLISLAKGFATFEKFFMGLDFILKKGEDDSTQVVLDEIFNPVCYDENGIEPDFSKLSDEELHDLFFNGSLLSYLPSEKIRAVNSKLERLTKQEVASRFNAEELNENDIYPNVWHSDNSPEQAFNLNHILEDFEKLKNLFSQASKEEEYILQFIG</sequence>
<dbReference type="Proteomes" id="UP001596405">
    <property type="component" value="Unassembled WGS sequence"/>
</dbReference>
<reference evidence="2" key="1">
    <citation type="journal article" date="2019" name="Int. J. Syst. Evol. Microbiol.">
        <title>The Global Catalogue of Microorganisms (GCM) 10K type strain sequencing project: providing services to taxonomists for standard genome sequencing and annotation.</title>
        <authorList>
            <consortium name="The Broad Institute Genomics Platform"/>
            <consortium name="The Broad Institute Genome Sequencing Center for Infectious Disease"/>
            <person name="Wu L."/>
            <person name="Ma J."/>
        </authorList>
    </citation>
    <scope>NUCLEOTIDE SEQUENCE [LARGE SCALE GENOMIC DNA]</scope>
    <source>
        <strain evidence="2">CGMCC 4.7393</strain>
    </source>
</reference>
<name>A0ABW2DU61_9BACT</name>
<evidence type="ECO:0000313" key="2">
    <source>
        <dbReference type="Proteomes" id="UP001596405"/>
    </source>
</evidence>
<dbReference type="InterPro" id="IPR035944">
    <property type="entry name" value="YfbM-like_sf"/>
</dbReference>
<dbReference type="Gene3D" id="3.40.1760.10">
    <property type="entry name" value="YfbM-like super family"/>
    <property type="match status" value="1"/>
</dbReference>
<dbReference type="RefSeq" id="WP_066624673.1">
    <property type="nucleotide sequence ID" value="NZ_JBHSYQ010000016.1"/>
</dbReference>
<gene>
    <name evidence="1" type="ORF">ACFQHR_20990</name>
</gene>
<dbReference type="EMBL" id="JBHSYQ010000016">
    <property type="protein sequence ID" value="MFC7000122.1"/>
    <property type="molecule type" value="Genomic_DNA"/>
</dbReference>
<proteinExistence type="predicted"/>
<dbReference type="SUPFAM" id="SSF111069">
    <property type="entry name" value="Hypothetical protein yfbM"/>
    <property type="match status" value="1"/>
</dbReference>
<keyword evidence="2" id="KW-1185">Reference proteome</keyword>
<protein>
    <submittedName>
        <fullName evidence="1">DUF1877 family protein</fullName>
    </submittedName>
</protein>